<feature type="chain" id="PRO_5038897483" evidence="1">
    <location>
        <begin position="19"/>
        <end position="473"/>
    </location>
</feature>
<dbReference type="SUPFAM" id="SSF160387">
    <property type="entry name" value="NosL/MerB-like"/>
    <property type="match status" value="1"/>
</dbReference>
<keyword evidence="1" id="KW-0732">Signal</keyword>
<accession>A0A839Q7Z0</accession>
<reference evidence="3 4" key="1">
    <citation type="submission" date="2020-08" db="EMBL/GenBank/DDBJ databases">
        <title>The Agave Microbiome: Exploring the role of microbial communities in plant adaptations to desert environments.</title>
        <authorList>
            <person name="Partida-Martinez L.P."/>
        </authorList>
    </citation>
    <scope>NUCLEOTIDE SEQUENCE [LARGE SCALE GENOMIC DNA]</scope>
    <source>
        <strain evidence="3 4">AT2.18</strain>
    </source>
</reference>
<dbReference type="Gene3D" id="3.40.190.10">
    <property type="entry name" value="Periplasmic binding protein-like II"/>
    <property type="match status" value="2"/>
</dbReference>
<sequence length="473" mass="49944">MKRIAAVLLTVATATSVAGCSLDSQTRSEDTVRVVVGYQSKTINTVTAGTLLRAKGFLEQRLGDLTKAGGPDYVVEWQDYDTGAPITAQMVAEKIDIGSMGDYPLLINGSKTQANERSRTELVSVTGYSPTGALNMIVVPPGSDARTVADLRGQKVSASVGSAGHGTLVRALDNAGIDPKTGVEVLNQQPQVGASALESGQVQALSQFVAWPGLLAFQDKATLLYDGAEGDYPTFHGVVVRRDYAGRHPEVLDAFLQAQLDATGFLNDNPLKSAQLVAEGSGLPQEVVYLYNGPGGTSFDTTLKPSLVQALKGDVPYLQSIGEFSPLDVENFVSDTAIRKAFADRGLDYEAALRSTTNPSALGGHDPVCDVAVTDAKLAGEVWIDGTESTQPAANPDCLLRAVRDATAGGGTIRAAYVSDTEFGTRWFADRSFWVRDGQRHLPFDTVAGAERYTAAHPGATVVDYQQALAGAV</sequence>
<organism evidence="3 4">
    <name type="scientific">Mycolicibacterium iranicum</name>
    <name type="common">Mycobacterium iranicum</name>
    <dbReference type="NCBI Taxonomy" id="912594"/>
    <lineage>
        <taxon>Bacteria</taxon>
        <taxon>Bacillati</taxon>
        <taxon>Actinomycetota</taxon>
        <taxon>Actinomycetes</taxon>
        <taxon>Mycobacteriales</taxon>
        <taxon>Mycobacteriaceae</taxon>
        <taxon>Mycolicibacterium</taxon>
    </lineage>
</organism>
<protein>
    <submittedName>
        <fullName evidence="3">NitT/TauT family transport system substrate-binding protein</fullName>
    </submittedName>
</protein>
<gene>
    <name evidence="3" type="ORF">FHR72_003827</name>
</gene>
<dbReference type="PANTHER" id="PTHR30024">
    <property type="entry name" value="ALIPHATIC SULFONATES-BINDING PROTEIN-RELATED"/>
    <property type="match status" value="1"/>
</dbReference>
<dbReference type="EMBL" id="JACHVU010000009">
    <property type="protein sequence ID" value="MBB2992328.1"/>
    <property type="molecule type" value="Genomic_DNA"/>
</dbReference>
<feature type="domain" description="SsuA/THI5-like" evidence="2">
    <location>
        <begin position="133"/>
        <end position="270"/>
    </location>
</feature>
<dbReference type="PROSITE" id="PS51257">
    <property type="entry name" value="PROKAR_LIPOPROTEIN"/>
    <property type="match status" value="1"/>
</dbReference>
<dbReference type="SUPFAM" id="SSF53850">
    <property type="entry name" value="Periplasmic binding protein-like II"/>
    <property type="match status" value="1"/>
</dbReference>
<dbReference type="Pfam" id="PF09084">
    <property type="entry name" value="NMT1"/>
    <property type="match status" value="1"/>
</dbReference>
<dbReference type="InterPro" id="IPR015168">
    <property type="entry name" value="SsuA/THI5"/>
</dbReference>
<evidence type="ECO:0000256" key="1">
    <source>
        <dbReference type="SAM" id="SignalP"/>
    </source>
</evidence>
<proteinExistence type="predicted"/>
<evidence type="ECO:0000313" key="4">
    <source>
        <dbReference type="Proteomes" id="UP000550501"/>
    </source>
</evidence>
<dbReference type="RefSeq" id="WP_183470960.1">
    <property type="nucleotide sequence ID" value="NZ_JACHVU010000009.1"/>
</dbReference>
<comment type="caution">
    <text evidence="3">The sequence shown here is derived from an EMBL/GenBank/DDBJ whole genome shotgun (WGS) entry which is preliminary data.</text>
</comment>
<name>A0A839Q7Z0_MYCIR</name>
<dbReference type="PANTHER" id="PTHR30024:SF45">
    <property type="entry name" value="ABC TRANSPORTER SUBSTRATE-BINDING PROTEIN"/>
    <property type="match status" value="1"/>
</dbReference>
<dbReference type="AlphaFoldDB" id="A0A839Q7Z0"/>
<dbReference type="Proteomes" id="UP000550501">
    <property type="component" value="Unassembled WGS sequence"/>
</dbReference>
<evidence type="ECO:0000259" key="2">
    <source>
        <dbReference type="Pfam" id="PF09084"/>
    </source>
</evidence>
<feature type="signal peptide" evidence="1">
    <location>
        <begin position="1"/>
        <end position="18"/>
    </location>
</feature>
<keyword evidence="4" id="KW-1185">Reference proteome</keyword>
<evidence type="ECO:0000313" key="3">
    <source>
        <dbReference type="EMBL" id="MBB2992328.1"/>
    </source>
</evidence>